<evidence type="ECO:0000313" key="1">
    <source>
        <dbReference type="EMBL" id="EKK03595.1"/>
    </source>
</evidence>
<organism evidence="1 2">
    <name type="scientific">Rhodopirellula baltica SH28</name>
    <dbReference type="NCBI Taxonomy" id="993517"/>
    <lineage>
        <taxon>Bacteria</taxon>
        <taxon>Pseudomonadati</taxon>
        <taxon>Planctomycetota</taxon>
        <taxon>Planctomycetia</taxon>
        <taxon>Pirellulales</taxon>
        <taxon>Pirellulaceae</taxon>
        <taxon>Rhodopirellula</taxon>
    </lineage>
</organism>
<dbReference type="AlphaFoldDB" id="K5CHT0"/>
<sequence>MATIATAACRELVECVIVDPRVQFGRKFVMRGSTQTPFQTALA</sequence>
<protein>
    <submittedName>
        <fullName evidence="1">Uncharacterized protein</fullName>
    </submittedName>
</protein>
<evidence type="ECO:0000313" key="2">
    <source>
        <dbReference type="Proteomes" id="UP000007993"/>
    </source>
</evidence>
<name>K5CHT0_RHOBT</name>
<dbReference type="Proteomes" id="UP000007993">
    <property type="component" value="Unassembled WGS sequence"/>
</dbReference>
<reference evidence="1 2" key="1">
    <citation type="journal article" date="2013" name="Mar. Genomics">
        <title>Expression of sulfatases in Rhodopirellula baltica and the diversity of sulfatases in the genus Rhodopirellula.</title>
        <authorList>
            <person name="Wegner C.E."/>
            <person name="Richter-Heitmann T."/>
            <person name="Klindworth A."/>
            <person name="Klockow C."/>
            <person name="Richter M."/>
            <person name="Achstetter T."/>
            <person name="Glockner F.O."/>
            <person name="Harder J."/>
        </authorList>
    </citation>
    <scope>NUCLEOTIDE SEQUENCE [LARGE SCALE GENOMIC DNA]</scope>
    <source>
        <strain evidence="1 2">SH28</strain>
    </source>
</reference>
<proteinExistence type="predicted"/>
<accession>K5CHT0</accession>
<gene>
    <name evidence="1" type="ORF">RBSH_01044</name>
</gene>
<comment type="caution">
    <text evidence="1">The sequence shown here is derived from an EMBL/GenBank/DDBJ whole genome shotgun (WGS) entry which is preliminary data.</text>
</comment>
<dbReference type="EMBL" id="AMCW01000022">
    <property type="protein sequence ID" value="EKK03595.1"/>
    <property type="molecule type" value="Genomic_DNA"/>
</dbReference>